<evidence type="ECO:0000313" key="1">
    <source>
        <dbReference type="EMBL" id="KMU87947.1"/>
    </source>
</evidence>
<dbReference type="AlphaFoldDB" id="A0A0J8RT36"/>
<evidence type="ECO:0000313" key="2">
    <source>
        <dbReference type="Proteomes" id="UP000054563"/>
    </source>
</evidence>
<organism evidence="1 2">
    <name type="scientific">Coccidioides immitis H538.4</name>
    <dbReference type="NCBI Taxonomy" id="396776"/>
    <lineage>
        <taxon>Eukaryota</taxon>
        <taxon>Fungi</taxon>
        <taxon>Dikarya</taxon>
        <taxon>Ascomycota</taxon>
        <taxon>Pezizomycotina</taxon>
        <taxon>Eurotiomycetes</taxon>
        <taxon>Eurotiomycetidae</taxon>
        <taxon>Onygenales</taxon>
        <taxon>Onygenaceae</taxon>
        <taxon>Coccidioides</taxon>
    </lineage>
</organism>
<accession>A0A0J8RT36</accession>
<proteinExistence type="predicted"/>
<dbReference type="VEuPathDB" id="FungiDB:CIHG_05714"/>
<sequence length="47" mass="5424">MFFMGWRDNDAGPEMGDPVLLNLARKISPSLTRNSQGITSRWWNPLF</sequence>
<dbReference type="Proteomes" id="UP000054563">
    <property type="component" value="Unassembled WGS sequence"/>
</dbReference>
<dbReference type="EMBL" id="DS017001">
    <property type="protein sequence ID" value="KMU87947.1"/>
    <property type="molecule type" value="Genomic_DNA"/>
</dbReference>
<protein>
    <submittedName>
        <fullName evidence="1">Uncharacterized protein</fullName>
    </submittedName>
</protein>
<reference evidence="2" key="1">
    <citation type="journal article" date="2010" name="Genome Res.">
        <title>Population genomic sequencing of Coccidioides fungi reveals recent hybridization and transposon control.</title>
        <authorList>
            <person name="Neafsey D.E."/>
            <person name="Barker B.M."/>
            <person name="Sharpton T.J."/>
            <person name="Stajich J.E."/>
            <person name="Park D.J."/>
            <person name="Whiston E."/>
            <person name="Hung C.-Y."/>
            <person name="McMahan C."/>
            <person name="White J."/>
            <person name="Sykes S."/>
            <person name="Heiman D."/>
            <person name="Young S."/>
            <person name="Zeng Q."/>
            <person name="Abouelleil A."/>
            <person name="Aftuck L."/>
            <person name="Bessette D."/>
            <person name="Brown A."/>
            <person name="FitzGerald M."/>
            <person name="Lui A."/>
            <person name="Macdonald J.P."/>
            <person name="Priest M."/>
            <person name="Orbach M.J."/>
            <person name="Galgiani J.N."/>
            <person name="Kirkland T.N."/>
            <person name="Cole G.T."/>
            <person name="Birren B.W."/>
            <person name="Henn M.R."/>
            <person name="Taylor J.W."/>
            <person name="Rounsley S.D."/>
        </authorList>
    </citation>
    <scope>NUCLEOTIDE SEQUENCE [LARGE SCALE GENOMIC DNA]</scope>
    <source>
        <strain evidence="2">H538.4</strain>
    </source>
</reference>
<gene>
    <name evidence="1" type="ORF">CIHG_05714</name>
</gene>
<name>A0A0J8RT36_COCIT</name>